<dbReference type="EMBL" id="JBHTGP010000006">
    <property type="protein sequence ID" value="MFD0685883.1"/>
    <property type="molecule type" value="Genomic_DNA"/>
</dbReference>
<comment type="caution">
    <text evidence="2">The sequence shown here is derived from an EMBL/GenBank/DDBJ whole genome shotgun (WGS) entry which is preliminary data.</text>
</comment>
<feature type="transmembrane region" description="Helical" evidence="1">
    <location>
        <begin position="20"/>
        <end position="37"/>
    </location>
</feature>
<gene>
    <name evidence="2" type="ORF">ACFQZM_15365</name>
</gene>
<accession>A0ABW2XKN1</accession>
<sequence length="71" mass="7966">MTRRRSTRRVRRTSWIDDVLSAGVVGAALYVLLHLVLTAPVPVAAVVALVGFGFWLGVSTPIPRIVWRRRR</sequence>
<name>A0ABW2XKN1_9ACTN</name>
<proteinExistence type="predicted"/>
<organism evidence="2 3">
    <name type="scientific">Actinomadura fibrosa</name>
    <dbReference type="NCBI Taxonomy" id="111802"/>
    <lineage>
        <taxon>Bacteria</taxon>
        <taxon>Bacillati</taxon>
        <taxon>Actinomycetota</taxon>
        <taxon>Actinomycetes</taxon>
        <taxon>Streptosporangiales</taxon>
        <taxon>Thermomonosporaceae</taxon>
        <taxon>Actinomadura</taxon>
    </lineage>
</organism>
<protein>
    <recommendedName>
        <fullName evidence="4">DUF4175 domain-containing protein</fullName>
    </recommendedName>
</protein>
<feature type="transmembrane region" description="Helical" evidence="1">
    <location>
        <begin position="43"/>
        <end position="67"/>
    </location>
</feature>
<evidence type="ECO:0000313" key="3">
    <source>
        <dbReference type="Proteomes" id="UP001597063"/>
    </source>
</evidence>
<keyword evidence="1" id="KW-1133">Transmembrane helix</keyword>
<keyword evidence="3" id="KW-1185">Reference proteome</keyword>
<keyword evidence="1" id="KW-0812">Transmembrane</keyword>
<evidence type="ECO:0008006" key="4">
    <source>
        <dbReference type="Google" id="ProtNLM"/>
    </source>
</evidence>
<reference evidence="3" key="1">
    <citation type="journal article" date="2019" name="Int. J. Syst. Evol. Microbiol.">
        <title>The Global Catalogue of Microorganisms (GCM) 10K type strain sequencing project: providing services to taxonomists for standard genome sequencing and annotation.</title>
        <authorList>
            <consortium name="The Broad Institute Genomics Platform"/>
            <consortium name="The Broad Institute Genome Sequencing Center for Infectious Disease"/>
            <person name="Wu L."/>
            <person name="Ma J."/>
        </authorList>
    </citation>
    <scope>NUCLEOTIDE SEQUENCE [LARGE SCALE GENOMIC DNA]</scope>
    <source>
        <strain evidence="3">JCM 9371</strain>
    </source>
</reference>
<evidence type="ECO:0000256" key="1">
    <source>
        <dbReference type="SAM" id="Phobius"/>
    </source>
</evidence>
<dbReference type="Proteomes" id="UP001597063">
    <property type="component" value="Unassembled WGS sequence"/>
</dbReference>
<dbReference type="RefSeq" id="WP_131755298.1">
    <property type="nucleotide sequence ID" value="NZ_CAACUY010000004.1"/>
</dbReference>
<keyword evidence="1" id="KW-0472">Membrane</keyword>
<evidence type="ECO:0000313" key="2">
    <source>
        <dbReference type="EMBL" id="MFD0685883.1"/>
    </source>
</evidence>